<gene>
    <name evidence="2" type="ORF">F0919_10345</name>
</gene>
<dbReference type="Proteomes" id="UP000323632">
    <property type="component" value="Unassembled WGS sequence"/>
</dbReference>
<evidence type="ECO:0000313" key="3">
    <source>
        <dbReference type="Proteomes" id="UP000323632"/>
    </source>
</evidence>
<reference evidence="2 3" key="1">
    <citation type="submission" date="2019-09" db="EMBL/GenBank/DDBJ databases">
        <title>Genome sequence and assembly of Taibaiella sp.</title>
        <authorList>
            <person name="Chhetri G."/>
        </authorList>
    </citation>
    <scope>NUCLEOTIDE SEQUENCE [LARGE SCALE GENOMIC DNA]</scope>
    <source>
        <strain evidence="2 3">KVB11</strain>
    </source>
</reference>
<dbReference type="RefSeq" id="WP_150032667.1">
    <property type="nucleotide sequence ID" value="NZ_VWSH01000002.1"/>
</dbReference>
<evidence type="ECO:0000256" key="1">
    <source>
        <dbReference type="SAM" id="Coils"/>
    </source>
</evidence>
<feature type="coiled-coil region" evidence="1">
    <location>
        <begin position="43"/>
        <end position="90"/>
    </location>
</feature>
<dbReference type="Gene3D" id="1.10.1660.10">
    <property type="match status" value="1"/>
</dbReference>
<comment type="caution">
    <text evidence="2">The sequence shown here is derived from an EMBL/GenBank/DDBJ whole genome shotgun (WGS) entry which is preliminary data.</text>
</comment>
<protein>
    <recommendedName>
        <fullName evidence="4">MerR family transcriptional regulator</fullName>
    </recommendedName>
</protein>
<evidence type="ECO:0000313" key="2">
    <source>
        <dbReference type="EMBL" id="KAA5534988.1"/>
    </source>
</evidence>
<evidence type="ECO:0008006" key="4">
    <source>
        <dbReference type="Google" id="ProtNLM"/>
    </source>
</evidence>
<dbReference type="Pfam" id="PF13591">
    <property type="entry name" value="MerR_2"/>
    <property type="match status" value="1"/>
</dbReference>
<dbReference type="AlphaFoldDB" id="A0A5M6CIF5"/>
<organism evidence="2 3">
    <name type="scientific">Taibaiella lutea</name>
    <dbReference type="NCBI Taxonomy" id="2608001"/>
    <lineage>
        <taxon>Bacteria</taxon>
        <taxon>Pseudomonadati</taxon>
        <taxon>Bacteroidota</taxon>
        <taxon>Chitinophagia</taxon>
        <taxon>Chitinophagales</taxon>
        <taxon>Chitinophagaceae</taxon>
        <taxon>Taibaiella</taxon>
    </lineage>
</organism>
<name>A0A5M6CIF5_9BACT</name>
<accession>A0A5M6CIF5</accession>
<keyword evidence="1" id="KW-0175">Coiled coil</keyword>
<dbReference type="EMBL" id="VWSH01000002">
    <property type="protein sequence ID" value="KAA5534988.1"/>
    <property type="molecule type" value="Genomic_DNA"/>
</dbReference>
<keyword evidence="3" id="KW-1185">Reference proteome</keyword>
<sequence length="96" mass="11410">MAAELISIEEYCRHHHTEITFINALKDNGLIQVIYAESSPCIDAEELEQLEKYTRLYNELELNIPGIEVVNVLLEKMETMQHRIQELEYKLHFYQE</sequence>
<proteinExistence type="predicted"/>